<keyword evidence="2" id="KW-1185">Reference proteome</keyword>
<dbReference type="RefSeq" id="WP_290254890.1">
    <property type="nucleotide sequence ID" value="NZ_JAUGQQ010000006.1"/>
</dbReference>
<gene>
    <name evidence="1" type="ORF">QRD02_10445</name>
</gene>
<accession>A0ABT8DHK8</accession>
<proteinExistence type="predicted"/>
<dbReference type="Proteomes" id="UP001244787">
    <property type="component" value="Unassembled WGS sequence"/>
</dbReference>
<evidence type="ECO:0000313" key="1">
    <source>
        <dbReference type="EMBL" id="MDN3724803.1"/>
    </source>
</evidence>
<sequence>MKRIRQVLKDLNVSLERAQEFIYDTTGENLGDANSKITQEIIDLLTEKFQVDKLKKSASDKIREEKKLLLEANRLATIKDIENARNGYNTTTFKLNYFFQKFHLIKSRSNDEWIENSKEVVIDAFEKMIDIHKDKRLPKGYKPEMTPYLDELFENYSIIKKAFHVTKSLKSEFSDRTNRRTEIENENFTWGGLSGEEAYIGYWNTE</sequence>
<organism evidence="1 2">
    <name type="scientific">Aequorivita aurantiaca</name>
    <dbReference type="NCBI Taxonomy" id="3053356"/>
    <lineage>
        <taxon>Bacteria</taxon>
        <taxon>Pseudomonadati</taxon>
        <taxon>Bacteroidota</taxon>
        <taxon>Flavobacteriia</taxon>
        <taxon>Flavobacteriales</taxon>
        <taxon>Flavobacteriaceae</taxon>
        <taxon>Aequorivita</taxon>
    </lineage>
</organism>
<protein>
    <submittedName>
        <fullName evidence="1">Uncharacterized protein</fullName>
    </submittedName>
</protein>
<comment type="caution">
    <text evidence="1">The sequence shown here is derived from an EMBL/GenBank/DDBJ whole genome shotgun (WGS) entry which is preliminary data.</text>
</comment>
<evidence type="ECO:0000313" key="2">
    <source>
        <dbReference type="Proteomes" id="UP001244787"/>
    </source>
</evidence>
<dbReference type="EMBL" id="JAUGQQ010000006">
    <property type="protein sequence ID" value="MDN3724803.1"/>
    <property type="molecule type" value="Genomic_DNA"/>
</dbReference>
<reference evidence="1 2" key="1">
    <citation type="submission" date="2023-06" db="EMBL/GenBank/DDBJ databases">
        <authorList>
            <person name="Ye Y.-Q."/>
            <person name="Du Z.-J."/>
        </authorList>
    </citation>
    <scope>NUCLEOTIDE SEQUENCE [LARGE SCALE GENOMIC DNA]</scope>
    <source>
        <strain evidence="1 2">SDUM287046</strain>
    </source>
</reference>
<name>A0ABT8DHK8_9FLAO</name>